<feature type="region of interest" description="Disordered" evidence="1">
    <location>
        <begin position="20"/>
        <end position="43"/>
    </location>
</feature>
<gene>
    <name evidence="2" type="ORF">C9427_21465</name>
</gene>
<proteinExistence type="predicted"/>
<accession>A0A2T4IRF8</accession>
<dbReference type="Pfam" id="PF13148">
    <property type="entry name" value="DUF3987"/>
    <property type="match status" value="1"/>
</dbReference>
<evidence type="ECO:0000256" key="1">
    <source>
        <dbReference type="SAM" id="MobiDB-lite"/>
    </source>
</evidence>
<dbReference type="OrthoDB" id="5453446at2"/>
<evidence type="ECO:0000313" key="2">
    <source>
        <dbReference type="EMBL" id="PTE08219.1"/>
    </source>
</evidence>
<evidence type="ECO:0008006" key="4">
    <source>
        <dbReference type="Google" id="ProtNLM"/>
    </source>
</evidence>
<comment type="caution">
    <text evidence="2">The sequence shown here is derived from an EMBL/GenBank/DDBJ whole genome shotgun (WGS) entry which is preliminary data.</text>
</comment>
<dbReference type="Proteomes" id="UP000240259">
    <property type="component" value="Unassembled WGS sequence"/>
</dbReference>
<organism evidence="2 3">
    <name type="scientific">Mesorhizobium helmanticense</name>
    <dbReference type="NCBI Taxonomy" id="1776423"/>
    <lineage>
        <taxon>Bacteria</taxon>
        <taxon>Pseudomonadati</taxon>
        <taxon>Pseudomonadota</taxon>
        <taxon>Alphaproteobacteria</taxon>
        <taxon>Hyphomicrobiales</taxon>
        <taxon>Phyllobacteriaceae</taxon>
        <taxon>Mesorhizobium</taxon>
    </lineage>
</organism>
<protein>
    <recommendedName>
        <fullName evidence="4">DUF3987 domain-containing protein</fullName>
    </recommendedName>
</protein>
<evidence type="ECO:0000313" key="3">
    <source>
        <dbReference type="Proteomes" id="UP000240259"/>
    </source>
</evidence>
<sequence>MRFTRRMRWAAAAQHSRQISLKKSPALPWPRSRSRSRMTTAQPKTEINREAALAWHQRFGGRFVEENGEYSVLEYVTTLGNVLSVRFKDGKSIAIKAANDNLPSVPAPTMHPEPFRPDAAGGLLCDMSKWITSTAIIASPELSLVSSIALIAGLFGKKCLGPTSAGINVYLTTLLATAGGKGHPPKAIRGLADAVGGIGAVTNGDPTSYAAIERMLRKNTSTVIVMDEFGITLQDVNAKHRNSVAASIRKFLLAVYDQANSSFDGRIYASSDTKKDDGPIQGPALTVLGMTTGDTLYQGLSEASISDGFLNRFLFITATAPAGPPSPPRLHRDAKPPTALIEALRCAVTVFPKAGFAGTGKVTIPFDGGEEGDAYKRWAEVFMWQHHAAWSEVQRNINGRAAENTIRLATIRAISREPAAPSLNVDDVGWAWAIVHQSILLITEGVSRHMSASPAEALRKAIIEALRAAPGETLAFAHLMQRKGVSGADMRELEGALHWLLESGEITDIASRAKPGRGSKFRLNPVVTT</sequence>
<reference evidence="2 3" key="1">
    <citation type="submission" date="2018-03" db="EMBL/GenBank/DDBJ databases">
        <title>Genome sequence of the symbiotic type strain Mesorhizobium helmanticense CSLC115NT isolated from Lotus corniculatus nodules.</title>
        <authorList>
            <person name="Sannazzaro A.I."/>
            <person name="Torres Tejerizo G.A."/>
            <person name="Dip D."/>
            <person name="Caballero M."/>
            <person name="Pistorio M."/>
            <person name="Estrella M.J."/>
        </authorList>
    </citation>
    <scope>NUCLEOTIDE SEQUENCE [LARGE SCALE GENOMIC DNA]</scope>
    <source>
        <strain evidence="2 3">CSLC115N</strain>
    </source>
</reference>
<dbReference type="InterPro" id="IPR025048">
    <property type="entry name" value="DUF3987"/>
</dbReference>
<keyword evidence="3" id="KW-1185">Reference proteome</keyword>
<dbReference type="AlphaFoldDB" id="A0A2T4IRF8"/>
<name>A0A2T4IRF8_9HYPH</name>
<dbReference type="EMBL" id="PZJX01000040">
    <property type="protein sequence ID" value="PTE08219.1"/>
    <property type="molecule type" value="Genomic_DNA"/>
</dbReference>